<dbReference type="Gene3D" id="3.40.50.1010">
    <property type="entry name" value="5'-nuclease"/>
    <property type="match status" value="1"/>
</dbReference>
<accession>A0A9P6K1M1</accession>
<gene>
    <name evidence="2" type="ORF">EC957_001795</name>
</gene>
<dbReference type="Proteomes" id="UP000723463">
    <property type="component" value="Unassembled WGS sequence"/>
</dbReference>
<feature type="region of interest" description="Disordered" evidence="1">
    <location>
        <begin position="721"/>
        <end position="756"/>
    </location>
</feature>
<feature type="region of interest" description="Disordered" evidence="1">
    <location>
        <begin position="411"/>
        <end position="440"/>
    </location>
</feature>
<feature type="compositionally biased region" description="Basic and acidic residues" evidence="1">
    <location>
        <begin position="721"/>
        <end position="741"/>
    </location>
</feature>
<organism evidence="2 3">
    <name type="scientific">Mortierella hygrophila</name>
    <dbReference type="NCBI Taxonomy" id="979708"/>
    <lineage>
        <taxon>Eukaryota</taxon>
        <taxon>Fungi</taxon>
        <taxon>Fungi incertae sedis</taxon>
        <taxon>Mucoromycota</taxon>
        <taxon>Mortierellomycotina</taxon>
        <taxon>Mortierellomycetes</taxon>
        <taxon>Mortierellales</taxon>
        <taxon>Mortierellaceae</taxon>
        <taxon>Mortierella</taxon>
    </lineage>
</organism>
<evidence type="ECO:0000313" key="2">
    <source>
        <dbReference type="EMBL" id="KAF9542588.1"/>
    </source>
</evidence>
<dbReference type="SUPFAM" id="SSF88723">
    <property type="entry name" value="PIN domain-like"/>
    <property type="match status" value="1"/>
</dbReference>
<feature type="compositionally biased region" description="Polar residues" evidence="1">
    <location>
        <begin position="742"/>
        <end position="756"/>
    </location>
</feature>
<name>A0A9P6K1M1_9FUNG</name>
<sequence length="846" mass="94079">MVPSDKIGTVEVHRPASAKGRVPSVIKDKPVHTDVNGAYFRLIKARTFSVVEEYASSVARAVAANHPSMQETPLAPLTAFEQTETTATEQIETVDPDSLFTLNAELLEQANTHFSLADKLSQLAYDAAGPLSHFTHIATALFNQMSTYCDPQAESTILHWDGLPSLQKQREHQRRQDRQVKDMDVLRSTVTQARIVGGSRRKAAYKKAKNVYRPPLGVIGEIIAELILTYGCNVCFCSYQADTCIARHCAQAINLEDLFVVSGDSDMITFKSIPRLIYPLGKHREMTVIDKADLLRVLELPSDNHLLLAAIVAGNDYTRGVPYYGLGRSLYVQEYLVRVQREILARKRTRKNRHRMDTQLSVGVEDVGHALRAFVEITENPKLGKEQESSGDPDTAISQMDLDWELSKTLDGMPTPMEVDGAPLELTPAPSPDQASALQGSTPHELVVNVLYQLELDKLVRDTASPKQQQPPTQQHGGSPTFPYITIIGIFFFGIYFLTSIAQQQEEEHASSSAAKTKNADAHPTPALLKDAFKATYKTITQIVGPIKACLRRGIGGHGVSDEVISIIAFRLESAAHLMADTRVHVFHMLTMLVLDELTRPNMESEGSQRTDPLDLLLSKAPGTLLIRNLATLILDGRLGKKTSQDFNGIAVRNLAQRTYDQYKEVISGLRPLNTTSINTGDNIMEFDLSVFVPVQTHFKKSPNTIVAKMRKLGWDDSRIPRLRGEDKTENANDHSLDMKTQDQTIPGSASKPLSQASTNTQLQWDLLRDSMPQQFGYRALQGYVNRRIAYNKAAASARDRGVPYSQVPPEFPINNQSSSRYAINNFIRTDGLQLQVLAYDTRSRY</sequence>
<protein>
    <submittedName>
        <fullName evidence="2">Uncharacterized protein</fullName>
    </submittedName>
</protein>
<keyword evidence="3" id="KW-1185">Reference proteome</keyword>
<evidence type="ECO:0000313" key="3">
    <source>
        <dbReference type="Proteomes" id="UP000723463"/>
    </source>
</evidence>
<comment type="caution">
    <text evidence="2">The sequence shown here is derived from an EMBL/GenBank/DDBJ whole genome shotgun (WGS) entry which is preliminary data.</text>
</comment>
<dbReference type="AlphaFoldDB" id="A0A9P6K1M1"/>
<evidence type="ECO:0000256" key="1">
    <source>
        <dbReference type="SAM" id="MobiDB-lite"/>
    </source>
</evidence>
<dbReference type="InterPro" id="IPR029060">
    <property type="entry name" value="PIN-like_dom_sf"/>
</dbReference>
<dbReference type="EMBL" id="JAAAXW010000134">
    <property type="protein sequence ID" value="KAF9542588.1"/>
    <property type="molecule type" value="Genomic_DNA"/>
</dbReference>
<reference evidence="2" key="1">
    <citation type="journal article" date="2020" name="Fungal Divers.">
        <title>Resolving the Mortierellaceae phylogeny through synthesis of multi-gene phylogenetics and phylogenomics.</title>
        <authorList>
            <person name="Vandepol N."/>
            <person name="Liber J."/>
            <person name="Desiro A."/>
            <person name="Na H."/>
            <person name="Kennedy M."/>
            <person name="Barry K."/>
            <person name="Grigoriev I.V."/>
            <person name="Miller A.N."/>
            <person name="O'Donnell K."/>
            <person name="Stajich J.E."/>
            <person name="Bonito G."/>
        </authorList>
    </citation>
    <scope>NUCLEOTIDE SEQUENCE</scope>
    <source>
        <strain evidence="2">NRRL 2591</strain>
    </source>
</reference>
<proteinExistence type="predicted"/>